<dbReference type="InterPro" id="IPR057336">
    <property type="entry name" value="GerAC_N"/>
</dbReference>
<dbReference type="Pfam" id="PF05504">
    <property type="entry name" value="Spore_GerAC"/>
    <property type="match status" value="1"/>
</dbReference>
<dbReference type="InterPro" id="IPR038501">
    <property type="entry name" value="Spore_GerAC_C_sf"/>
</dbReference>
<evidence type="ECO:0000256" key="2">
    <source>
        <dbReference type="ARBA" id="ARBA00007886"/>
    </source>
</evidence>
<evidence type="ECO:0000259" key="9">
    <source>
        <dbReference type="Pfam" id="PF25198"/>
    </source>
</evidence>
<reference evidence="10 11" key="1">
    <citation type="submission" date="2017-07" db="EMBL/GenBank/DDBJ databases">
        <title>The complete genome sequence of Bacillus mesonae strain H20-5, an efficient strain improving plant abiotic stress resistance.</title>
        <authorList>
            <person name="Kim S.Y."/>
            <person name="Song H."/>
            <person name="Sang M.K."/>
            <person name="Weon H.-Y."/>
            <person name="Song J."/>
        </authorList>
    </citation>
    <scope>NUCLEOTIDE SEQUENCE [LARGE SCALE GENOMIC DNA]</scope>
    <source>
        <strain evidence="10 11">H20-5</strain>
    </source>
</reference>
<dbReference type="STRING" id="1193713.GCA_001636315_03508"/>
<proteinExistence type="inferred from homology"/>
<dbReference type="PANTHER" id="PTHR35789">
    <property type="entry name" value="SPORE GERMINATION PROTEIN B3"/>
    <property type="match status" value="1"/>
</dbReference>
<dbReference type="PROSITE" id="PS51257">
    <property type="entry name" value="PROKAR_LIPOPROTEIN"/>
    <property type="match status" value="1"/>
</dbReference>
<feature type="domain" description="Spore germination protein N-terminal" evidence="9">
    <location>
        <begin position="25"/>
        <end position="198"/>
    </location>
</feature>
<dbReference type="Pfam" id="PF25198">
    <property type="entry name" value="Spore_GerAC_N"/>
    <property type="match status" value="1"/>
</dbReference>
<protein>
    <recommendedName>
        <fullName evidence="12">Ger(X)C family spore germination protein</fullName>
    </recommendedName>
</protein>
<organism evidence="10 11">
    <name type="scientific">Neobacillus mesonae</name>
    <dbReference type="NCBI Taxonomy" id="1193713"/>
    <lineage>
        <taxon>Bacteria</taxon>
        <taxon>Bacillati</taxon>
        <taxon>Bacillota</taxon>
        <taxon>Bacilli</taxon>
        <taxon>Bacillales</taxon>
        <taxon>Bacillaceae</taxon>
        <taxon>Neobacillus</taxon>
    </lineage>
</organism>
<keyword evidence="3" id="KW-0309">Germination</keyword>
<evidence type="ECO:0008006" key="12">
    <source>
        <dbReference type="Google" id="ProtNLM"/>
    </source>
</evidence>
<evidence type="ECO:0000313" key="11">
    <source>
        <dbReference type="Proteomes" id="UP000282892"/>
    </source>
</evidence>
<dbReference type="GO" id="GO:0016020">
    <property type="term" value="C:membrane"/>
    <property type="evidence" value="ECO:0007669"/>
    <property type="project" value="UniProtKB-SubCell"/>
</dbReference>
<dbReference type="OrthoDB" id="9816067at2"/>
<sequence length="415" mass="47244">MQKTRIVCKLLLLFIVVYSLTGCWDRNELEDKSYVIGLGLEHSKQEGKIKVTMLLANPEVGSVQGGGGSTEKPREIISFDTNDFIAAKGTANAIISRIITYDLLKIIVVSEEFAKDPNFINVIYDVVNDIEIRMNCYLAVSKEKASEYFLQNRPKMETRPHKYFQYMIDHGIENGLIPDSTLFRFFKTAERGTDLFLAMSTTAIREKKPEIKGEDEYMAGQLNASGEFDDTQFIGSAVFKNGVMIGKLNGRDTRAINILDDTTNISDLLLDIPNPFSEQQPSIAARIMKTENNKVKMNLKGNRPKIFITVPLKVEIMTNPTMVNFVKEKNRQILKKQIIHHFEKLNEDLLKKAQTELKGVPYPLSLDARKYFGTIQEYKKFNWSKSYLKADIIVKADIEIVNYGKILNNSRKAID</sequence>
<dbReference type="AlphaFoldDB" id="A0A3Q9QU41"/>
<dbReference type="NCBIfam" id="TIGR02887">
    <property type="entry name" value="spore_ger_x_C"/>
    <property type="match status" value="1"/>
</dbReference>
<comment type="similarity">
    <text evidence="2">Belongs to the GerABKC lipoprotein family.</text>
</comment>
<keyword evidence="11" id="KW-1185">Reference proteome</keyword>
<evidence type="ECO:0000256" key="7">
    <source>
        <dbReference type="ARBA" id="ARBA00023288"/>
    </source>
</evidence>
<dbReference type="EMBL" id="CP022572">
    <property type="protein sequence ID" value="AZU60655.1"/>
    <property type="molecule type" value="Genomic_DNA"/>
</dbReference>
<evidence type="ECO:0000256" key="3">
    <source>
        <dbReference type="ARBA" id="ARBA00022544"/>
    </source>
</evidence>
<keyword evidence="5" id="KW-0472">Membrane</keyword>
<evidence type="ECO:0000256" key="4">
    <source>
        <dbReference type="ARBA" id="ARBA00022729"/>
    </source>
</evidence>
<evidence type="ECO:0000256" key="1">
    <source>
        <dbReference type="ARBA" id="ARBA00004635"/>
    </source>
</evidence>
<dbReference type="Proteomes" id="UP000282892">
    <property type="component" value="Chromosome"/>
</dbReference>
<evidence type="ECO:0000256" key="5">
    <source>
        <dbReference type="ARBA" id="ARBA00023136"/>
    </source>
</evidence>
<comment type="subcellular location">
    <subcellularLocation>
        <location evidence="1">Membrane</location>
        <topology evidence="1">Lipid-anchor</topology>
    </subcellularLocation>
</comment>
<name>A0A3Q9QU41_9BACI</name>
<dbReference type="Gene3D" id="3.30.300.210">
    <property type="entry name" value="Nutrient germinant receptor protein C, domain 3"/>
    <property type="match status" value="1"/>
</dbReference>
<dbReference type="RefSeq" id="WP_127485417.1">
    <property type="nucleotide sequence ID" value="NZ_CP022572.1"/>
</dbReference>
<keyword evidence="7" id="KW-0449">Lipoprotein</keyword>
<dbReference type="InterPro" id="IPR046953">
    <property type="entry name" value="Spore_GerAC-like_C"/>
</dbReference>
<dbReference type="InterPro" id="IPR008844">
    <property type="entry name" value="Spore_GerAC-like"/>
</dbReference>
<keyword evidence="4" id="KW-0732">Signal</keyword>
<feature type="domain" description="Spore germination GerAC-like C-terminal" evidence="8">
    <location>
        <begin position="235"/>
        <end position="404"/>
    </location>
</feature>
<keyword evidence="6" id="KW-0564">Palmitate</keyword>
<accession>A0A3Q9QU41</accession>
<evidence type="ECO:0000313" key="10">
    <source>
        <dbReference type="EMBL" id="AZU60655.1"/>
    </source>
</evidence>
<gene>
    <name evidence="10" type="ORF">CHR53_04905</name>
</gene>
<dbReference type="PANTHER" id="PTHR35789:SF1">
    <property type="entry name" value="SPORE GERMINATION PROTEIN B3"/>
    <property type="match status" value="1"/>
</dbReference>
<dbReference type="GO" id="GO:0009847">
    <property type="term" value="P:spore germination"/>
    <property type="evidence" value="ECO:0007669"/>
    <property type="project" value="InterPro"/>
</dbReference>
<evidence type="ECO:0000256" key="6">
    <source>
        <dbReference type="ARBA" id="ARBA00023139"/>
    </source>
</evidence>
<dbReference type="KEGG" id="nmk:CHR53_04905"/>
<evidence type="ECO:0000259" key="8">
    <source>
        <dbReference type="Pfam" id="PF05504"/>
    </source>
</evidence>